<reference evidence="3 4" key="1">
    <citation type="journal article" date="2013" name="BMC Genomics">
        <title>Reconstruction of the lipid metabolism for the microalga Monoraphidium neglectum from its genome sequence reveals characteristics suitable for biofuel production.</title>
        <authorList>
            <person name="Bogen C."/>
            <person name="Al-Dilaimi A."/>
            <person name="Albersmeier A."/>
            <person name="Wichmann J."/>
            <person name="Grundmann M."/>
            <person name="Rupp O."/>
            <person name="Lauersen K.J."/>
            <person name="Blifernez-Klassen O."/>
            <person name="Kalinowski J."/>
            <person name="Goesmann A."/>
            <person name="Mussgnug J.H."/>
            <person name="Kruse O."/>
        </authorList>
    </citation>
    <scope>NUCLEOTIDE SEQUENCE [LARGE SCALE GENOMIC DNA]</scope>
    <source>
        <strain evidence="3 4">SAG 48.87</strain>
    </source>
</reference>
<proteinExistence type="predicted"/>
<dbReference type="InterPro" id="IPR029058">
    <property type="entry name" value="AB_hydrolase_fold"/>
</dbReference>
<dbReference type="Gene3D" id="3.40.50.1820">
    <property type="entry name" value="alpha/beta hydrolase"/>
    <property type="match status" value="1"/>
</dbReference>
<name>A0A0D2LNK5_9CHLO</name>
<dbReference type="OrthoDB" id="10447360at2759"/>
<feature type="chain" id="PRO_5002246595" description="Fungal lipase-type domain-containing protein" evidence="1">
    <location>
        <begin position="25"/>
        <end position="282"/>
    </location>
</feature>
<dbReference type="KEGG" id="mng:MNEG_16393"/>
<accession>A0A0D2LNK5</accession>
<evidence type="ECO:0000256" key="1">
    <source>
        <dbReference type="SAM" id="SignalP"/>
    </source>
</evidence>
<gene>
    <name evidence="3" type="ORF">MNEG_16393</name>
</gene>
<dbReference type="AlphaFoldDB" id="A0A0D2LNK5"/>
<evidence type="ECO:0000313" key="4">
    <source>
        <dbReference type="Proteomes" id="UP000054498"/>
    </source>
</evidence>
<keyword evidence="4" id="KW-1185">Reference proteome</keyword>
<organism evidence="3 4">
    <name type="scientific">Monoraphidium neglectum</name>
    <dbReference type="NCBI Taxonomy" id="145388"/>
    <lineage>
        <taxon>Eukaryota</taxon>
        <taxon>Viridiplantae</taxon>
        <taxon>Chlorophyta</taxon>
        <taxon>core chlorophytes</taxon>
        <taxon>Chlorophyceae</taxon>
        <taxon>CS clade</taxon>
        <taxon>Sphaeropleales</taxon>
        <taxon>Selenastraceae</taxon>
        <taxon>Monoraphidium</taxon>
    </lineage>
</organism>
<evidence type="ECO:0000259" key="2">
    <source>
        <dbReference type="Pfam" id="PF01764"/>
    </source>
</evidence>
<feature type="domain" description="Fungal lipase-type" evidence="2">
    <location>
        <begin position="198"/>
        <end position="278"/>
    </location>
</feature>
<dbReference type="RefSeq" id="XP_013890591.1">
    <property type="nucleotide sequence ID" value="XM_014035137.1"/>
</dbReference>
<dbReference type="SUPFAM" id="SSF53474">
    <property type="entry name" value="alpha/beta-Hydrolases"/>
    <property type="match status" value="1"/>
</dbReference>
<sequence length="282" mass="30071">MRSRCVFSALVVAGTALMLVTVLAAPTAAAASHAVDGPKGADDWEIPNMRAALDDAWSADDAAPIHAASVGGADADELDVEAASADGARPRQTDAELCGLPNVAAAGCPALLTPGAGWWTGGAERRNAFLMSVLMRDNYPIVHNLGADNDDTPQKKALWQCLMRSKWLALGAEKVEFYESLLNTIVFIKVGNSVFANLRGTWTDAHRKSNMEWRLGSSKRLWGQEVRYHKGWGKTAEDAYSAIRTAVTDSFGIRDGNCNLYLSGHSRGAGAALLVAARTTGR</sequence>
<feature type="signal peptide" evidence="1">
    <location>
        <begin position="1"/>
        <end position="24"/>
    </location>
</feature>
<dbReference type="GO" id="GO:0006629">
    <property type="term" value="P:lipid metabolic process"/>
    <property type="evidence" value="ECO:0007669"/>
    <property type="project" value="InterPro"/>
</dbReference>
<dbReference type="Pfam" id="PF01764">
    <property type="entry name" value="Lipase_3"/>
    <property type="match status" value="1"/>
</dbReference>
<dbReference type="InterPro" id="IPR002921">
    <property type="entry name" value="Fungal_lipase-type"/>
</dbReference>
<dbReference type="Proteomes" id="UP000054498">
    <property type="component" value="Unassembled WGS sequence"/>
</dbReference>
<dbReference type="GeneID" id="25734148"/>
<dbReference type="EMBL" id="KK106527">
    <property type="protein sequence ID" value="KIY91571.1"/>
    <property type="molecule type" value="Genomic_DNA"/>
</dbReference>
<keyword evidence="1" id="KW-0732">Signal</keyword>
<evidence type="ECO:0000313" key="3">
    <source>
        <dbReference type="EMBL" id="KIY91571.1"/>
    </source>
</evidence>
<protein>
    <recommendedName>
        <fullName evidence="2">Fungal lipase-type domain-containing protein</fullName>
    </recommendedName>
</protein>